<dbReference type="Proteomes" id="UP000663848">
    <property type="component" value="Unassembled WGS sequence"/>
</dbReference>
<feature type="compositionally biased region" description="Basic and acidic residues" evidence="1">
    <location>
        <begin position="1"/>
        <end position="12"/>
    </location>
</feature>
<feature type="region of interest" description="Disordered" evidence="1">
    <location>
        <begin position="1"/>
        <end position="38"/>
    </location>
</feature>
<proteinExistence type="predicted"/>
<evidence type="ECO:0000313" key="2">
    <source>
        <dbReference type="EMBL" id="CAF5113655.1"/>
    </source>
</evidence>
<protein>
    <submittedName>
        <fullName evidence="2">Uncharacterized protein</fullName>
    </submittedName>
</protein>
<evidence type="ECO:0000256" key="1">
    <source>
        <dbReference type="SAM" id="MobiDB-lite"/>
    </source>
</evidence>
<evidence type="ECO:0000313" key="3">
    <source>
        <dbReference type="Proteomes" id="UP000663848"/>
    </source>
</evidence>
<name>A0A822EV81_9BILA</name>
<reference evidence="2" key="1">
    <citation type="submission" date="2021-02" db="EMBL/GenBank/DDBJ databases">
        <authorList>
            <person name="Nowell W R."/>
        </authorList>
    </citation>
    <scope>NUCLEOTIDE SEQUENCE</scope>
</reference>
<gene>
    <name evidence="2" type="ORF">QYT958_LOCUS45620</name>
</gene>
<dbReference type="EMBL" id="CAJOBR010076735">
    <property type="protein sequence ID" value="CAF5113655.1"/>
    <property type="molecule type" value="Genomic_DNA"/>
</dbReference>
<organism evidence="2 3">
    <name type="scientific">Rotaria socialis</name>
    <dbReference type="NCBI Taxonomy" id="392032"/>
    <lineage>
        <taxon>Eukaryota</taxon>
        <taxon>Metazoa</taxon>
        <taxon>Spiralia</taxon>
        <taxon>Gnathifera</taxon>
        <taxon>Rotifera</taxon>
        <taxon>Eurotatoria</taxon>
        <taxon>Bdelloidea</taxon>
        <taxon>Philodinida</taxon>
        <taxon>Philodinidae</taxon>
        <taxon>Rotaria</taxon>
    </lineage>
</organism>
<comment type="caution">
    <text evidence="2">The sequence shown here is derived from an EMBL/GenBank/DDBJ whole genome shotgun (WGS) entry which is preliminary data.</text>
</comment>
<dbReference type="AlphaFoldDB" id="A0A822EV81"/>
<feature type="non-terminal residue" evidence="2">
    <location>
        <position position="1"/>
    </location>
</feature>
<sequence>APERIVPIEREQPAPPPPPPRIIRHDATTSTHDLYIPRPPTPKLGEYILKKYFYLK</sequence>
<accession>A0A822EV81</accession>